<feature type="transmembrane region" description="Helical" evidence="7">
    <location>
        <begin position="65"/>
        <end position="87"/>
    </location>
</feature>
<feature type="transmembrane region" description="Helical" evidence="7">
    <location>
        <begin position="34"/>
        <end position="53"/>
    </location>
</feature>
<feature type="transmembrane region" description="Helical" evidence="7">
    <location>
        <begin position="123"/>
        <end position="143"/>
    </location>
</feature>
<evidence type="ECO:0000256" key="2">
    <source>
        <dbReference type="ARBA" id="ARBA00022448"/>
    </source>
</evidence>
<evidence type="ECO:0000256" key="7">
    <source>
        <dbReference type="SAM" id="Phobius"/>
    </source>
</evidence>
<proteinExistence type="predicted"/>
<feature type="transmembrane region" description="Helical" evidence="7">
    <location>
        <begin position="6"/>
        <end position="22"/>
    </location>
</feature>
<feature type="transmembrane region" description="Helical" evidence="7">
    <location>
        <begin position="194"/>
        <end position="214"/>
    </location>
</feature>
<dbReference type="InterPro" id="IPR004776">
    <property type="entry name" value="Mem_transp_PIN-like"/>
</dbReference>
<keyword evidence="4 7" id="KW-0812">Transmembrane</keyword>
<gene>
    <name evidence="8" type="ORF">HNR67_007719</name>
</gene>
<dbReference type="GO" id="GO:0055085">
    <property type="term" value="P:transmembrane transport"/>
    <property type="evidence" value="ECO:0007669"/>
    <property type="project" value="InterPro"/>
</dbReference>
<comment type="caution">
    <text evidence="8">The sequence shown here is derived from an EMBL/GenBank/DDBJ whole genome shotgun (WGS) entry which is preliminary data.</text>
</comment>
<dbReference type="EMBL" id="JACHMH010000001">
    <property type="protein sequence ID" value="MBB4681601.1"/>
    <property type="molecule type" value="Genomic_DNA"/>
</dbReference>
<reference evidence="8 9" key="1">
    <citation type="submission" date="2020-08" db="EMBL/GenBank/DDBJ databases">
        <title>Sequencing the genomes of 1000 actinobacteria strains.</title>
        <authorList>
            <person name="Klenk H.-P."/>
        </authorList>
    </citation>
    <scope>NUCLEOTIDE SEQUENCE [LARGE SCALE GENOMIC DNA]</scope>
    <source>
        <strain evidence="8 9">DSM 44230</strain>
    </source>
</reference>
<evidence type="ECO:0000313" key="8">
    <source>
        <dbReference type="EMBL" id="MBB4681601.1"/>
    </source>
</evidence>
<dbReference type="PANTHER" id="PTHR36838:SF3">
    <property type="entry name" value="TRANSPORTER AUXIN EFFLUX CARRIER EC FAMILY"/>
    <property type="match status" value="1"/>
</dbReference>
<feature type="transmembrane region" description="Helical" evidence="7">
    <location>
        <begin position="99"/>
        <end position="117"/>
    </location>
</feature>
<keyword evidence="6 7" id="KW-0472">Membrane</keyword>
<feature type="transmembrane region" description="Helical" evidence="7">
    <location>
        <begin position="289"/>
        <end position="308"/>
    </location>
</feature>
<dbReference type="AlphaFoldDB" id="A0A7W7CKS3"/>
<dbReference type="Pfam" id="PF03547">
    <property type="entry name" value="Mem_trans"/>
    <property type="match status" value="2"/>
</dbReference>
<accession>A0A7W7CKS3</accession>
<dbReference type="GO" id="GO:0016020">
    <property type="term" value="C:membrane"/>
    <property type="evidence" value="ECO:0007669"/>
    <property type="project" value="UniProtKB-SubCell"/>
</dbReference>
<evidence type="ECO:0000256" key="1">
    <source>
        <dbReference type="ARBA" id="ARBA00004141"/>
    </source>
</evidence>
<dbReference type="RefSeq" id="WP_185008296.1">
    <property type="nucleotide sequence ID" value="NZ_BAAAUI010000014.1"/>
</dbReference>
<feature type="transmembrane region" description="Helical" evidence="7">
    <location>
        <begin position="226"/>
        <end position="249"/>
    </location>
</feature>
<evidence type="ECO:0000256" key="4">
    <source>
        <dbReference type="ARBA" id="ARBA00022692"/>
    </source>
</evidence>
<sequence>MPTVVAGFVPIWALTGVGYLVRRTNLFGLAAERALTRVVFYLAMPAVLFTTLSRVSLKGLASTSILAFAVSTVLVGAIGLAASRWLFHRRLADQAIGGMSSAYVNAANLGIPVAITVLGDPSFVVAALMFQLLVVMPTVLTLIDTDLNTGGTGRFRRVLLLPVRNPVILGAAGGLAMAALGWQIPPLLAQPLDLLGAAGVPLALLVLGMSLFGRGQSADLPRRSEVLLVVLLKIVLQPLVCFLVGHFAFGLTGPPLLAAVLFAALPTAQNAFVFASQYELRAGALARDAILLTTLLSMASLTLVAYLLA</sequence>
<evidence type="ECO:0000256" key="3">
    <source>
        <dbReference type="ARBA" id="ARBA00022475"/>
    </source>
</evidence>
<keyword evidence="2" id="KW-0813">Transport</keyword>
<evidence type="ECO:0000256" key="5">
    <source>
        <dbReference type="ARBA" id="ARBA00022989"/>
    </source>
</evidence>
<comment type="subcellular location">
    <subcellularLocation>
        <location evidence="1">Membrane</location>
        <topology evidence="1">Multi-pass membrane protein</topology>
    </subcellularLocation>
</comment>
<feature type="transmembrane region" description="Helical" evidence="7">
    <location>
        <begin position="255"/>
        <end position="277"/>
    </location>
</feature>
<feature type="transmembrane region" description="Helical" evidence="7">
    <location>
        <begin position="163"/>
        <end position="182"/>
    </location>
</feature>
<name>A0A7W7CKS3_9PSEU</name>
<keyword evidence="3" id="KW-1003">Cell membrane</keyword>
<keyword evidence="9" id="KW-1185">Reference proteome</keyword>
<protein>
    <submittedName>
        <fullName evidence="8">Putative permease</fullName>
    </submittedName>
</protein>
<evidence type="ECO:0000313" key="9">
    <source>
        <dbReference type="Proteomes" id="UP000533598"/>
    </source>
</evidence>
<keyword evidence="5 7" id="KW-1133">Transmembrane helix</keyword>
<dbReference type="PANTHER" id="PTHR36838">
    <property type="entry name" value="AUXIN EFFLUX CARRIER FAMILY PROTEIN"/>
    <property type="match status" value="1"/>
</dbReference>
<dbReference type="Proteomes" id="UP000533598">
    <property type="component" value="Unassembled WGS sequence"/>
</dbReference>
<organism evidence="8 9">
    <name type="scientific">Crossiella cryophila</name>
    <dbReference type="NCBI Taxonomy" id="43355"/>
    <lineage>
        <taxon>Bacteria</taxon>
        <taxon>Bacillati</taxon>
        <taxon>Actinomycetota</taxon>
        <taxon>Actinomycetes</taxon>
        <taxon>Pseudonocardiales</taxon>
        <taxon>Pseudonocardiaceae</taxon>
        <taxon>Crossiella</taxon>
    </lineage>
</organism>
<evidence type="ECO:0000256" key="6">
    <source>
        <dbReference type="ARBA" id="ARBA00023136"/>
    </source>
</evidence>